<organism evidence="2 3">
    <name type="scientific">Cephalotrichum gorgonifer</name>
    <dbReference type="NCBI Taxonomy" id="2041049"/>
    <lineage>
        <taxon>Eukaryota</taxon>
        <taxon>Fungi</taxon>
        <taxon>Dikarya</taxon>
        <taxon>Ascomycota</taxon>
        <taxon>Pezizomycotina</taxon>
        <taxon>Sordariomycetes</taxon>
        <taxon>Hypocreomycetidae</taxon>
        <taxon>Microascales</taxon>
        <taxon>Microascaceae</taxon>
        <taxon>Cephalotrichum</taxon>
    </lineage>
</organism>
<evidence type="ECO:0000256" key="1">
    <source>
        <dbReference type="SAM" id="MobiDB-lite"/>
    </source>
</evidence>
<dbReference type="AlphaFoldDB" id="A0AAE8N797"/>
<gene>
    <name evidence="2" type="ORF">DNG_08866</name>
</gene>
<feature type="compositionally biased region" description="Acidic residues" evidence="1">
    <location>
        <begin position="64"/>
        <end position="76"/>
    </location>
</feature>
<evidence type="ECO:0000313" key="2">
    <source>
        <dbReference type="EMBL" id="SPO06177.1"/>
    </source>
</evidence>
<dbReference type="EMBL" id="ONZQ02000015">
    <property type="protein sequence ID" value="SPO06177.1"/>
    <property type="molecule type" value="Genomic_DNA"/>
</dbReference>
<name>A0AAE8N797_9PEZI</name>
<keyword evidence="3" id="KW-1185">Reference proteome</keyword>
<sequence length="922" mass="99359">MLLRRKIVTVGSQVPSSAGSDAPDTGRDSDDALEGDTVTFGEMVTIQPETGPRESQVPSTSNSDEPDPGVDSDDTSEGGAIIPSPESSDQLAGESDTNLVGPPSQEHDSQPSSGAPQELIPGQEPPKPTPAPSENGDDITAEGFVIKTEESSAISTITALPVGARIETLTGGFTEGTVITTTSSGSSDSTVVPIIVPLGLPPLICWGCIPSFPGNIRIKIPEFCIDVLGFKIGNCPAGEDNENSGGDEAGGNPGEPEDPQNPDEPTSTTSCTATVVAAYESVFCSVTEVAGARKHRMRREELTDCSTLAYTTTTACETVAGSTTTTIFPQETDRRCTPDTCGGGSCPVEKRDLELYKRMRPWPEESPAENTWADPADYGGNTQEFMRGEVATAHDKPKTFVRTTGSLDSTSNWLQFSNRVGTMGVKGLIGCTAVVVISRQGAWVGHFWERGYQERDVVPYLQTGKAKVYWNQYGVKSLRNNDALVPHGHIFDDANEPRVFIMAPRAEADLPNGGGPDNSETAGGNVLRYEDFVERLKADLRNIFGEGSTVPITTVQYSPIRFAPTPGDWRDDAWETHRGKLLVQYQPAQGTCRPEAKWRVWFEGRPLEEDHQDQWVPSDSQRIAKRQETCPDAGNGGHDAENGDSGAGDGDESTDALTATTTAAEETPTPTPTILEPPGLGQGECSVAQDCMPAIICTGRTVNACEDGKCVCNPPSAGEPNCAAAADCKEILNCDDGMVGNCQGGQCVCEPPEPPSQRPTDGGGSNPRTCKLHLREYYDHAVMSNKFFVKYKFENSNPDDQPLEGSYSDGRWNEEYLVPTSETGLEHPISVTLSTDLPPGVDETICVPGHIPSGGKIHKRCFDTQWRMYMVKLKYGDLEWDSRPNQDVTATPRCQVGDWDFGSWEGINKAYPNREMDCIFPC</sequence>
<accession>A0AAE8N797</accession>
<feature type="compositionally biased region" description="Polar residues" evidence="1">
    <location>
        <begin position="10"/>
        <end position="19"/>
    </location>
</feature>
<dbReference type="Proteomes" id="UP001187682">
    <property type="component" value="Unassembled WGS sequence"/>
</dbReference>
<feature type="compositionally biased region" description="Polar residues" evidence="1">
    <location>
        <begin position="85"/>
        <end position="98"/>
    </location>
</feature>
<feature type="region of interest" description="Disordered" evidence="1">
    <location>
        <begin position="238"/>
        <end position="270"/>
    </location>
</feature>
<reference evidence="2" key="1">
    <citation type="submission" date="2018-03" db="EMBL/GenBank/DDBJ databases">
        <authorList>
            <person name="Guldener U."/>
        </authorList>
    </citation>
    <scope>NUCLEOTIDE SEQUENCE</scope>
</reference>
<feature type="region of interest" description="Disordered" evidence="1">
    <location>
        <begin position="1"/>
        <end position="138"/>
    </location>
</feature>
<feature type="region of interest" description="Disordered" evidence="1">
    <location>
        <begin position="628"/>
        <end position="654"/>
    </location>
</feature>
<proteinExistence type="predicted"/>
<protein>
    <submittedName>
        <fullName evidence="2">Uncharacterized protein</fullName>
    </submittedName>
</protein>
<comment type="caution">
    <text evidence="2">The sequence shown here is derived from an EMBL/GenBank/DDBJ whole genome shotgun (WGS) entry which is preliminary data.</text>
</comment>
<evidence type="ECO:0000313" key="3">
    <source>
        <dbReference type="Proteomes" id="UP001187682"/>
    </source>
</evidence>